<sequence length="93" mass="11367">MSIKQDALDELVTEQELLLMDMLKNWNDIRTRLVNIEPNNPMNEMFDKMIQDLVKIQNHTKNYRTLLEKMKQIYDEFSKESKEWHEKYDKSDD</sequence>
<reference evidence="1" key="1">
    <citation type="journal article" date="2014" name="Genome Biol. Evol.">
        <title>Pangenome evidence for extensive interdomain horizontal transfer affecting lineage core and shell genes in uncultured planktonic thaumarchaeota and euryarchaeota.</title>
        <authorList>
            <person name="Deschamps P."/>
            <person name="Zivanovic Y."/>
            <person name="Moreira D."/>
            <person name="Rodriguez-Valera F."/>
            <person name="Lopez-Garcia P."/>
        </authorList>
    </citation>
    <scope>NUCLEOTIDE SEQUENCE</scope>
</reference>
<organism evidence="1">
    <name type="scientific">uncultured marine thaumarchaeote KM3_164_C03</name>
    <dbReference type="NCBI Taxonomy" id="1456035"/>
    <lineage>
        <taxon>Archaea</taxon>
        <taxon>Nitrososphaerota</taxon>
        <taxon>environmental samples</taxon>
    </lineage>
</organism>
<name>A0A075GH97_9ARCH</name>
<evidence type="ECO:0000313" key="1">
    <source>
        <dbReference type="EMBL" id="AIF03334.1"/>
    </source>
</evidence>
<protein>
    <submittedName>
        <fullName evidence="1">Uncharacterized protein</fullName>
    </submittedName>
</protein>
<dbReference type="SUPFAM" id="SSF103657">
    <property type="entry name" value="BAR/IMD domain-like"/>
    <property type="match status" value="1"/>
</dbReference>
<accession>A0A075GH97</accession>
<proteinExistence type="predicted"/>
<dbReference type="AlphaFoldDB" id="A0A075GH97"/>
<dbReference type="EMBL" id="KF900677">
    <property type="protein sequence ID" value="AIF03334.1"/>
    <property type="molecule type" value="Genomic_DNA"/>
</dbReference>
<dbReference type="InterPro" id="IPR027267">
    <property type="entry name" value="AH/BAR_dom_sf"/>
</dbReference>